<organism evidence="3 4">
    <name type="scientific">Chenggangzhangella methanolivorans</name>
    <dbReference type="NCBI Taxonomy" id="1437009"/>
    <lineage>
        <taxon>Bacteria</taxon>
        <taxon>Pseudomonadati</taxon>
        <taxon>Pseudomonadota</taxon>
        <taxon>Alphaproteobacteria</taxon>
        <taxon>Hyphomicrobiales</taxon>
        <taxon>Methylopilaceae</taxon>
        <taxon>Chenggangzhangella</taxon>
    </lineage>
</organism>
<gene>
    <name evidence="3" type="ORF">K6K41_10865</name>
</gene>
<keyword evidence="2" id="KW-1133">Transmembrane helix</keyword>
<feature type="compositionally biased region" description="Basic and acidic residues" evidence="1">
    <location>
        <begin position="285"/>
        <end position="297"/>
    </location>
</feature>
<sequence length="322" mass="33735">MGARADGRGPRRSGGGCPGSGRDGFLLVEALSALAISALLIAALLAFTGMLRRSADRTAFRVETMEVAGRTVWTVASELRQTSRQRWAPEERTAGGATPTRAAAQPGGASPNARPRPGSNEEDDGGPQTGGRSNADPRQSPDGEQQAAEKEPDRNFVFSGTPERVLFALTPELATGLRAPVLVVYQVDASGAVLRAEGAIGPEAKGPDAVRLGPVARVAPGPERIRFAYVDKDQNGEEVILDAWTDRRRMPAAVRIDRSDIATGRPLGSLRVPILLSGEPGCADPEKRFCSRVDRDQSGGAGGATQPGRPAAGRQGSDGEPM</sequence>
<name>A0A9E6RE86_9HYPH</name>
<reference evidence="3" key="1">
    <citation type="submission" date="2021-08" db="EMBL/GenBank/DDBJ databases">
        <authorList>
            <person name="Zhang H."/>
            <person name="Xu M."/>
            <person name="Yu Z."/>
            <person name="Yang L."/>
            <person name="Cai Y."/>
        </authorList>
    </citation>
    <scope>NUCLEOTIDE SEQUENCE</scope>
    <source>
        <strain evidence="3">CHL1</strain>
    </source>
</reference>
<feature type="region of interest" description="Disordered" evidence="1">
    <location>
        <begin position="80"/>
        <end position="157"/>
    </location>
</feature>
<evidence type="ECO:0000313" key="3">
    <source>
        <dbReference type="EMBL" id="QZO01809.1"/>
    </source>
</evidence>
<dbReference type="KEGG" id="cmet:K6K41_10865"/>
<dbReference type="AlphaFoldDB" id="A0A9E6RE86"/>
<dbReference type="Proteomes" id="UP000825701">
    <property type="component" value="Chromosome"/>
</dbReference>
<evidence type="ECO:0000256" key="1">
    <source>
        <dbReference type="SAM" id="MobiDB-lite"/>
    </source>
</evidence>
<keyword evidence="2" id="KW-0472">Membrane</keyword>
<accession>A0A9E6RE86</accession>
<keyword evidence="2" id="KW-0812">Transmembrane</keyword>
<proteinExistence type="predicted"/>
<feature type="compositionally biased region" description="Low complexity" evidence="1">
    <location>
        <begin position="94"/>
        <end position="109"/>
    </location>
</feature>
<dbReference type="EMBL" id="CP081869">
    <property type="protein sequence ID" value="QZO01809.1"/>
    <property type="molecule type" value="Genomic_DNA"/>
</dbReference>
<keyword evidence="4" id="KW-1185">Reference proteome</keyword>
<feature type="region of interest" description="Disordered" evidence="1">
    <location>
        <begin position="285"/>
        <end position="322"/>
    </location>
</feature>
<evidence type="ECO:0000256" key="2">
    <source>
        <dbReference type="SAM" id="Phobius"/>
    </source>
</evidence>
<feature type="transmembrane region" description="Helical" evidence="2">
    <location>
        <begin position="30"/>
        <end position="51"/>
    </location>
</feature>
<evidence type="ECO:0000313" key="4">
    <source>
        <dbReference type="Proteomes" id="UP000825701"/>
    </source>
</evidence>
<protein>
    <submittedName>
        <fullName evidence="3">Uncharacterized protein</fullName>
    </submittedName>
</protein>
<dbReference type="RefSeq" id="WP_261405148.1">
    <property type="nucleotide sequence ID" value="NZ_CP081869.1"/>
</dbReference>